<evidence type="ECO:0000313" key="5">
    <source>
        <dbReference type="EMBL" id="XDI36984.1"/>
    </source>
</evidence>
<gene>
    <name evidence="5" type="ORF">AB3N04_01365</name>
</gene>
<dbReference type="NCBIfam" id="NF004837">
    <property type="entry name" value="PRK06187.1"/>
    <property type="match status" value="1"/>
</dbReference>
<reference evidence="5" key="1">
    <citation type="submission" date="2024-07" db="EMBL/GenBank/DDBJ databases">
        <title>Identification and characteristics of an arsenic-resistant bacterial isolate, which belongs to a novel species.</title>
        <authorList>
            <person name="Juszczyk A."/>
            <person name="Kowalczyk A."/>
            <person name="Was K."/>
            <person name="Kosowicz W."/>
            <person name="Budzyn A."/>
            <person name="Latowski D."/>
        </authorList>
    </citation>
    <scope>NUCLEOTIDE SEQUENCE</scope>
    <source>
        <strain evidence="5">As8PL</strain>
    </source>
</reference>
<sequence>MSIYKDKPWLSLYHKSVGETIQVDDHLSLNDLFTQSVEKHKNKTAITFYDRTFTYEQVDGITKQYTSSLHSLGFTKGDRLAVMLPNTPHYLFTLFSVSKLGGIGVQVNPMYIEREIEHVLADSGAEYMIVLDQLYPRVKQIQEKTNLKHVIVVSLGSQVIEIDEHDFYYEDFLKCGIEEPPQVEINPGEDVAMLQYTGGTTGVSKGVMLTHRNLITNLEQIYEFMFKPIEYPDNPKIMSVLPMFHIYGLTCNVFLGFKCGCNQIILPRFDLQEVVETVKREKPFQFSGVPTMYVALNSHPKLEEYEFDQVSYFNSGGSAMPVEQLHLFEKRTNCNLCEGYGLSEASPTTHFNPPTRERKVGSVGIPLPGLESKIIQETERGIVEVPVGEVGELIVKGPQVMKGYWQREEETSAVLKDGWLFTGDLARMDENGYFYIVDRKKDMIIASGYNVYPREIEEILYQHPAIQEVIVVGVPDEYRGETVKAFITLKSGESTTEEEVISFTKTLLAPYKVPKYVEIREELPKSAVGKLLRRKLRDEEVKKARS</sequence>
<dbReference type="InterPro" id="IPR020845">
    <property type="entry name" value="AMP-binding_CS"/>
</dbReference>
<dbReference type="AlphaFoldDB" id="A0AB39BU97"/>
<dbReference type="GO" id="GO:0016405">
    <property type="term" value="F:CoA-ligase activity"/>
    <property type="evidence" value="ECO:0007669"/>
    <property type="project" value="TreeGrafter"/>
</dbReference>
<feature type="domain" description="AMP-binding enzyme C-terminal" evidence="4">
    <location>
        <begin position="455"/>
        <end position="530"/>
    </location>
</feature>
<dbReference type="Gene3D" id="3.30.300.30">
    <property type="match status" value="1"/>
</dbReference>
<dbReference type="Pfam" id="PF00501">
    <property type="entry name" value="AMP-binding"/>
    <property type="match status" value="1"/>
</dbReference>
<comment type="similarity">
    <text evidence="1">Belongs to the ATP-dependent AMP-binding enzyme family.</text>
</comment>
<evidence type="ECO:0000256" key="2">
    <source>
        <dbReference type="ARBA" id="ARBA00022598"/>
    </source>
</evidence>
<dbReference type="SUPFAM" id="SSF56801">
    <property type="entry name" value="Acetyl-CoA synthetase-like"/>
    <property type="match status" value="1"/>
</dbReference>
<evidence type="ECO:0000259" key="3">
    <source>
        <dbReference type="Pfam" id="PF00501"/>
    </source>
</evidence>
<dbReference type="InterPro" id="IPR045851">
    <property type="entry name" value="AMP-bd_C_sf"/>
</dbReference>
<name>A0AB39BU97_9BACI</name>
<proteinExistence type="inferred from homology"/>
<accession>A0AB39BU97</accession>
<dbReference type="FunFam" id="3.40.50.12780:FF:000003">
    <property type="entry name" value="Long-chain-fatty-acid--CoA ligase FadD"/>
    <property type="match status" value="1"/>
</dbReference>
<keyword evidence="2 5" id="KW-0436">Ligase</keyword>
<dbReference type="RefSeq" id="WP_368504364.1">
    <property type="nucleotide sequence ID" value="NZ_CP162551.1"/>
</dbReference>
<dbReference type="InterPro" id="IPR042099">
    <property type="entry name" value="ANL_N_sf"/>
</dbReference>
<dbReference type="InterPro" id="IPR025110">
    <property type="entry name" value="AMP-bd_C"/>
</dbReference>
<evidence type="ECO:0000259" key="4">
    <source>
        <dbReference type="Pfam" id="PF13193"/>
    </source>
</evidence>
<dbReference type="InterPro" id="IPR000873">
    <property type="entry name" value="AMP-dep_synth/lig_dom"/>
</dbReference>
<dbReference type="EMBL" id="CP162551">
    <property type="protein sequence ID" value="XDI36984.1"/>
    <property type="molecule type" value="Genomic_DNA"/>
</dbReference>
<organism evidence="5">
    <name type="scientific">Alkalihalophilus sp. As8PL</name>
    <dbReference type="NCBI Taxonomy" id="3237103"/>
    <lineage>
        <taxon>Bacteria</taxon>
        <taxon>Bacillati</taxon>
        <taxon>Bacillota</taxon>
        <taxon>Bacilli</taxon>
        <taxon>Bacillales</taxon>
        <taxon>Bacillaceae</taxon>
        <taxon>Alkalihalophilus</taxon>
    </lineage>
</organism>
<dbReference type="PROSITE" id="PS00455">
    <property type="entry name" value="AMP_BINDING"/>
    <property type="match status" value="1"/>
</dbReference>
<dbReference type="Pfam" id="PF13193">
    <property type="entry name" value="AMP-binding_C"/>
    <property type="match status" value="1"/>
</dbReference>
<dbReference type="Gene3D" id="3.40.50.12780">
    <property type="entry name" value="N-terminal domain of ligase-like"/>
    <property type="match status" value="1"/>
</dbReference>
<dbReference type="PANTHER" id="PTHR24096">
    <property type="entry name" value="LONG-CHAIN-FATTY-ACID--COA LIGASE"/>
    <property type="match status" value="1"/>
</dbReference>
<protein>
    <submittedName>
        <fullName evidence="5">Long-chain fatty acid--CoA ligase</fullName>
    </submittedName>
</protein>
<dbReference type="CDD" id="cd05936">
    <property type="entry name" value="FC-FACS_FadD_like"/>
    <property type="match status" value="1"/>
</dbReference>
<feature type="domain" description="AMP-dependent synthetase/ligase" evidence="3">
    <location>
        <begin position="33"/>
        <end position="405"/>
    </location>
</feature>
<evidence type="ECO:0000256" key="1">
    <source>
        <dbReference type="ARBA" id="ARBA00006432"/>
    </source>
</evidence>
<dbReference type="FunFam" id="3.30.300.30:FF:000008">
    <property type="entry name" value="2,3-dihydroxybenzoate-AMP ligase"/>
    <property type="match status" value="1"/>
</dbReference>